<organism evidence="2 3">
    <name type="scientific">Streptomyces indicus</name>
    <dbReference type="NCBI Taxonomy" id="417292"/>
    <lineage>
        <taxon>Bacteria</taxon>
        <taxon>Bacillati</taxon>
        <taxon>Actinomycetota</taxon>
        <taxon>Actinomycetes</taxon>
        <taxon>Kitasatosporales</taxon>
        <taxon>Streptomycetaceae</taxon>
        <taxon>Streptomyces</taxon>
    </lineage>
</organism>
<dbReference type="SUPFAM" id="SSF63520">
    <property type="entry name" value="PTS-regulatory domain, PRD"/>
    <property type="match status" value="1"/>
</dbReference>
<dbReference type="InterPro" id="IPR011608">
    <property type="entry name" value="PRD"/>
</dbReference>
<dbReference type="RefSeq" id="WP_093607935.1">
    <property type="nucleotide sequence ID" value="NZ_FNFF01000002.1"/>
</dbReference>
<evidence type="ECO:0000259" key="1">
    <source>
        <dbReference type="PROSITE" id="PS51372"/>
    </source>
</evidence>
<name>A0A1G8VZ27_9ACTN</name>
<evidence type="ECO:0000313" key="3">
    <source>
        <dbReference type="Proteomes" id="UP000199155"/>
    </source>
</evidence>
<dbReference type="AlphaFoldDB" id="A0A1G8VZ27"/>
<proteinExistence type="predicted"/>
<protein>
    <submittedName>
        <fullName evidence="2">PRD domain-containing protein</fullName>
    </submittedName>
</protein>
<keyword evidence="3" id="KW-1185">Reference proteome</keyword>
<dbReference type="OrthoDB" id="3747487at2"/>
<evidence type="ECO:0000313" key="2">
    <source>
        <dbReference type="EMBL" id="SDJ71239.1"/>
    </source>
</evidence>
<dbReference type="STRING" id="417292.SAMN05421806_102131"/>
<dbReference type="GO" id="GO:0006355">
    <property type="term" value="P:regulation of DNA-templated transcription"/>
    <property type="evidence" value="ECO:0007669"/>
    <property type="project" value="InterPro"/>
</dbReference>
<dbReference type="Proteomes" id="UP000199155">
    <property type="component" value="Unassembled WGS sequence"/>
</dbReference>
<dbReference type="Gene3D" id="1.10.1790.10">
    <property type="entry name" value="PRD domain"/>
    <property type="match status" value="1"/>
</dbReference>
<reference evidence="2 3" key="1">
    <citation type="submission" date="2016-10" db="EMBL/GenBank/DDBJ databases">
        <authorList>
            <person name="de Groot N.N."/>
        </authorList>
    </citation>
    <scope>NUCLEOTIDE SEQUENCE [LARGE SCALE GENOMIC DNA]</scope>
    <source>
        <strain evidence="2 3">CGMCC 4.5727</strain>
    </source>
</reference>
<dbReference type="EMBL" id="FNFF01000002">
    <property type="protein sequence ID" value="SDJ71239.1"/>
    <property type="molecule type" value="Genomic_DNA"/>
</dbReference>
<accession>A0A1G8VZ27</accession>
<dbReference type="InterPro" id="IPR036634">
    <property type="entry name" value="PRD_sf"/>
</dbReference>
<sequence>MDDQLALRIQLFRESGQVRPEVADFVTAELTALSAEGRTVTEETAGMLTSHLMMALTRLVAGEPIEQFLTDEQVRAELDGHPEAVTRAREISERAHHALGARLPDSEVNFLAMHLAVLDRHGSSSTSTNSPSTS</sequence>
<dbReference type="PROSITE" id="PS51372">
    <property type="entry name" value="PRD_2"/>
    <property type="match status" value="1"/>
</dbReference>
<gene>
    <name evidence="2" type="ORF">SAMN05421806_102131</name>
</gene>
<feature type="domain" description="PRD" evidence="1">
    <location>
        <begin position="17"/>
        <end position="125"/>
    </location>
</feature>
<dbReference type="Pfam" id="PF00874">
    <property type="entry name" value="PRD"/>
    <property type="match status" value="1"/>
</dbReference>